<name>A0A2A4HUX0_9SPHN</name>
<dbReference type="AlphaFoldDB" id="A0A2A4HUX0"/>
<sequence>MKNANNNSLPRIVRNSQRLWDDAGTMPCSLGCVTCVDRPICGGAHISASFFDCSDYCRCDDKATCDLVCRGNPKQFVERLREVNGLDLNNAPRAPIVPIEALPPMVPLIEHSTARIGTLNSPIVALPLHALLDINAGTLRYPDRDALGQKFGIDPNARLVISGVARDRRIERYWAAADRAAMLEQLSAFDIALITPPNYSVLTDVPRTDNMHSMKRILMAAVEMMQAGLPTAMHVNARTERDYERWAELIAERPEIQCLAFEFATGTGRGERLDWHVTQLSALAARVPQPLGLVVRGGMRALEPLRAVFAAVTMIDTDAFTKTRCRQEAQFRPDGKLVWRKHPTPRGAPIDTLLQHNVAALHSNHIILERTHAERRLDAALRGLRAPNRADRQAREG</sequence>
<dbReference type="EMBL" id="NWVD01000025">
    <property type="protein sequence ID" value="PCG07468.1"/>
    <property type="molecule type" value="Genomic_DNA"/>
</dbReference>
<gene>
    <name evidence="1" type="ORF">COA17_18150</name>
</gene>
<evidence type="ECO:0000313" key="1">
    <source>
        <dbReference type="EMBL" id="PCG07468.1"/>
    </source>
</evidence>
<organism evidence="1 2">
    <name type="scientific">Sphingomonas ginsenosidimutans</name>
    <dbReference type="NCBI Taxonomy" id="862134"/>
    <lineage>
        <taxon>Bacteria</taxon>
        <taxon>Pseudomonadati</taxon>
        <taxon>Pseudomonadota</taxon>
        <taxon>Alphaproteobacteria</taxon>
        <taxon>Sphingomonadales</taxon>
        <taxon>Sphingomonadaceae</taxon>
        <taxon>Sphingomonas</taxon>
    </lineage>
</organism>
<proteinExistence type="predicted"/>
<keyword evidence="2" id="KW-1185">Reference proteome</keyword>
<comment type="caution">
    <text evidence="1">The sequence shown here is derived from an EMBL/GenBank/DDBJ whole genome shotgun (WGS) entry which is preliminary data.</text>
</comment>
<accession>A0A2A4HUX0</accession>
<dbReference type="RefSeq" id="WP_096614287.1">
    <property type="nucleotide sequence ID" value="NZ_NWVD01000025.1"/>
</dbReference>
<dbReference type="Proteomes" id="UP000218784">
    <property type="component" value="Unassembled WGS sequence"/>
</dbReference>
<reference evidence="1 2" key="1">
    <citation type="submission" date="2017-09" db="EMBL/GenBank/DDBJ databases">
        <title>Sphingomonas ginsenosidimutans KACC 14949, whole genome shotgun sequence.</title>
        <authorList>
            <person name="Feng G."/>
            <person name="Zhu H."/>
        </authorList>
    </citation>
    <scope>NUCLEOTIDE SEQUENCE [LARGE SCALE GENOMIC DNA]</scope>
    <source>
        <strain evidence="1 2">KACC 14949</strain>
    </source>
</reference>
<evidence type="ECO:0008006" key="3">
    <source>
        <dbReference type="Google" id="ProtNLM"/>
    </source>
</evidence>
<evidence type="ECO:0000313" key="2">
    <source>
        <dbReference type="Proteomes" id="UP000218784"/>
    </source>
</evidence>
<protein>
    <recommendedName>
        <fullName evidence="3">DUF4417 domain-containing protein</fullName>
    </recommendedName>
</protein>